<evidence type="ECO:0000256" key="10">
    <source>
        <dbReference type="HAMAP-Rule" id="MF_00033"/>
    </source>
</evidence>
<evidence type="ECO:0000256" key="6">
    <source>
        <dbReference type="ARBA" id="ARBA00022984"/>
    </source>
</evidence>
<comment type="subcellular location">
    <subcellularLocation>
        <location evidence="10">Cell membrane</location>
        <topology evidence="10">Peripheral membrane protein</topology>
        <orientation evidence="10">Cytoplasmic side</orientation>
    </subcellularLocation>
</comment>
<dbReference type="InterPro" id="IPR007235">
    <property type="entry name" value="Glyco_trans_28_C"/>
</dbReference>
<protein>
    <recommendedName>
        <fullName evidence="10">UDP-N-acetylglucosamine--N-acetylmuramyl-(pentapeptide) pyrophosphoryl-undecaprenol N-acetylglucosamine transferase</fullName>
        <ecNumber evidence="10">2.4.1.227</ecNumber>
    </recommendedName>
    <alternativeName>
        <fullName evidence="10">Undecaprenyl-PP-MurNAc-pentapeptide-UDPGlcNAc GlcNAc transferase</fullName>
    </alternativeName>
</protein>
<dbReference type="AlphaFoldDB" id="A0A1F6AQ27"/>
<accession>A0A1F6AQ27</accession>
<evidence type="ECO:0000256" key="3">
    <source>
        <dbReference type="ARBA" id="ARBA00022676"/>
    </source>
</evidence>
<evidence type="ECO:0000256" key="5">
    <source>
        <dbReference type="ARBA" id="ARBA00022960"/>
    </source>
</evidence>
<dbReference type="HAMAP" id="MF_00033">
    <property type="entry name" value="MurG"/>
    <property type="match status" value="1"/>
</dbReference>
<keyword evidence="4 10" id="KW-0808">Transferase</keyword>
<dbReference type="GO" id="GO:0005886">
    <property type="term" value="C:plasma membrane"/>
    <property type="evidence" value="ECO:0007669"/>
    <property type="project" value="UniProtKB-SubCell"/>
</dbReference>
<feature type="domain" description="Glycosyl transferase family 28 C-terminal" evidence="13">
    <location>
        <begin position="193"/>
        <end position="354"/>
    </location>
</feature>
<comment type="caution">
    <text evidence="14">The sequence shown here is derived from an EMBL/GenBank/DDBJ whole genome shotgun (WGS) entry which is preliminary data.</text>
</comment>
<keyword evidence="7 10" id="KW-0472">Membrane</keyword>
<keyword evidence="9 10" id="KW-0961">Cell wall biogenesis/degradation</keyword>
<dbReference type="Pfam" id="PF04101">
    <property type="entry name" value="Glyco_tran_28_C"/>
    <property type="match status" value="1"/>
</dbReference>
<dbReference type="CDD" id="cd03785">
    <property type="entry name" value="GT28_MurG"/>
    <property type="match status" value="1"/>
</dbReference>
<keyword evidence="2 10" id="KW-0132">Cell division</keyword>
<evidence type="ECO:0000256" key="11">
    <source>
        <dbReference type="SAM" id="Phobius"/>
    </source>
</evidence>
<keyword evidence="5 10" id="KW-0133">Cell shape</keyword>
<evidence type="ECO:0000259" key="13">
    <source>
        <dbReference type="Pfam" id="PF04101"/>
    </source>
</evidence>
<feature type="binding site" evidence="10">
    <location>
        <position position="306"/>
    </location>
    <ligand>
        <name>UDP-N-acetyl-alpha-D-glucosamine</name>
        <dbReference type="ChEBI" id="CHEBI:57705"/>
    </ligand>
</feature>
<comment type="similarity">
    <text evidence="10">Belongs to the glycosyltransferase 28 family. MurG subfamily.</text>
</comment>
<evidence type="ECO:0000256" key="8">
    <source>
        <dbReference type="ARBA" id="ARBA00023306"/>
    </source>
</evidence>
<dbReference type="Gene3D" id="3.40.50.2000">
    <property type="entry name" value="Glycogen Phosphorylase B"/>
    <property type="match status" value="2"/>
</dbReference>
<dbReference type="GO" id="GO:0009252">
    <property type="term" value="P:peptidoglycan biosynthetic process"/>
    <property type="evidence" value="ECO:0007669"/>
    <property type="project" value="UniProtKB-UniRule"/>
</dbReference>
<evidence type="ECO:0000256" key="4">
    <source>
        <dbReference type="ARBA" id="ARBA00022679"/>
    </source>
</evidence>
<evidence type="ECO:0000256" key="1">
    <source>
        <dbReference type="ARBA" id="ARBA00022475"/>
    </source>
</evidence>
<comment type="pathway">
    <text evidence="10">Cell wall biogenesis; peptidoglycan biosynthesis.</text>
</comment>
<name>A0A1F6AQ27_9BACT</name>
<evidence type="ECO:0000256" key="7">
    <source>
        <dbReference type="ARBA" id="ARBA00023136"/>
    </source>
</evidence>
<keyword evidence="11" id="KW-1133">Transmembrane helix</keyword>
<dbReference type="Pfam" id="PF03033">
    <property type="entry name" value="Glyco_transf_28"/>
    <property type="match status" value="1"/>
</dbReference>
<feature type="domain" description="Glycosyltransferase family 28 N-terminal" evidence="12">
    <location>
        <begin position="10"/>
        <end position="147"/>
    </location>
</feature>
<feature type="transmembrane region" description="Helical" evidence="11">
    <location>
        <begin position="101"/>
        <end position="120"/>
    </location>
</feature>
<proteinExistence type="inferred from homology"/>
<feature type="binding site" evidence="10">
    <location>
        <position position="199"/>
    </location>
    <ligand>
        <name>UDP-N-acetyl-alpha-D-glucosamine</name>
        <dbReference type="ChEBI" id="CHEBI:57705"/>
    </ligand>
</feature>
<dbReference type="GO" id="GO:0071555">
    <property type="term" value="P:cell wall organization"/>
    <property type="evidence" value="ECO:0007669"/>
    <property type="project" value="UniProtKB-KW"/>
</dbReference>
<dbReference type="Proteomes" id="UP000176609">
    <property type="component" value="Unassembled WGS sequence"/>
</dbReference>
<feature type="binding site" evidence="10">
    <location>
        <position position="171"/>
    </location>
    <ligand>
        <name>UDP-N-acetyl-alpha-D-glucosamine</name>
        <dbReference type="ChEBI" id="CHEBI:57705"/>
    </ligand>
</feature>
<evidence type="ECO:0000313" key="14">
    <source>
        <dbReference type="EMBL" id="OGG26768.1"/>
    </source>
</evidence>
<dbReference type="GO" id="GO:0008360">
    <property type="term" value="P:regulation of cell shape"/>
    <property type="evidence" value="ECO:0007669"/>
    <property type="project" value="UniProtKB-KW"/>
</dbReference>
<evidence type="ECO:0000256" key="2">
    <source>
        <dbReference type="ARBA" id="ARBA00022618"/>
    </source>
</evidence>
<dbReference type="GO" id="GO:0051301">
    <property type="term" value="P:cell division"/>
    <property type="evidence" value="ECO:0007669"/>
    <property type="project" value="UniProtKB-KW"/>
</dbReference>
<comment type="caution">
    <text evidence="10">Lacks conserved residue(s) required for the propagation of feature annotation.</text>
</comment>
<comment type="function">
    <text evidence="10">Cell wall formation. Catalyzes the transfer of a GlcNAc subunit on undecaprenyl-pyrophosphoryl-MurNAc-pentapeptide (lipid intermediate I) to form undecaprenyl-pyrophosphoryl-MurNAc-(pentapeptide)GlcNAc (lipid intermediate II).</text>
</comment>
<dbReference type="UniPathway" id="UPA00219"/>
<dbReference type="PANTHER" id="PTHR21015">
    <property type="entry name" value="UDP-N-ACETYLGLUCOSAMINE--N-ACETYLMURAMYL-(PENTAPEPTIDE) PYROPHOSPHORYL-UNDECAPRENOL N-ACETYLGLUCOSAMINE TRANSFERASE 1"/>
    <property type="match status" value="1"/>
</dbReference>
<dbReference type="PANTHER" id="PTHR21015:SF22">
    <property type="entry name" value="GLYCOSYLTRANSFERASE"/>
    <property type="match status" value="1"/>
</dbReference>
<organism evidence="14 15">
    <name type="scientific">Candidatus Gottesmanbacteria bacterium RIFCSPLOWO2_01_FULL_39_12b</name>
    <dbReference type="NCBI Taxonomy" id="1798388"/>
    <lineage>
        <taxon>Bacteria</taxon>
        <taxon>Candidatus Gottesmaniibacteriota</taxon>
    </lineage>
</organism>
<dbReference type="EMBL" id="MFJR01000007">
    <property type="protein sequence ID" value="OGG26768.1"/>
    <property type="molecule type" value="Genomic_DNA"/>
</dbReference>
<dbReference type="GO" id="GO:0051991">
    <property type="term" value="F:UDP-N-acetyl-D-glucosamine:N-acetylmuramoyl-L-alanyl-D-glutamyl-meso-2,6-diaminopimelyl-D-alanyl-D-alanine-diphosphoundecaprenol 4-beta-N-acetylglucosaminlytransferase activity"/>
    <property type="evidence" value="ECO:0007669"/>
    <property type="project" value="RHEA"/>
</dbReference>
<evidence type="ECO:0000256" key="9">
    <source>
        <dbReference type="ARBA" id="ARBA00023316"/>
    </source>
</evidence>
<dbReference type="SUPFAM" id="SSF53756">
    <property type="entry name" value="UDP-Glycosyltransferase/glycogen phosphorylase"/>
    <property type="match status" value="1"/>
</dbReference>
<evidence type="ECO:0000313" key="15">
    <source>
        <dbReference type="Proteomes" id="UP000176609"/>
    </source>
</evidence>
<sequence length="389" mass="43712">MGPKKILICGGHLSPALALIEKLKENKLYQIIYIGRKFALEGDKTISLEYRTIINLKIPFFTITTGRFQRFISPWFFVSLFKIPIGLIQSFVILLRVRPDLVISFGGYLSLPVCINAWLLKIPILIHEQTPIMGLSNRLIAKLSKAVCLSWPETKYVPGNTRIYLTGIPVRKSIIDPINSSILDFGDRNCPLIYITGGSLGAQSINKIIGEVLPQLVRHYRIIHQSGRAQNERDYKNLQKIKSALPNKTKKNYKLVKLIDPDEIGNILHHADLLISRSGANTVAEIACNGIPAILIPLPWAANNEQESNASILEKYGLAQIVKQSELNPKSLLTAIEKNIGKKSQSNFRRNTEYKFIATQSVSKMTEVISSLLSMIDLNNEKSQTFFFL</sequence>
<dbReference type="InterPro" id="IPR004276">
    <property type="entry name" value="GlycoTrans_28_N"/>
</dbReference>
<dbReference type="InterPro" id="IPR006009">
    <property type="entry name" value="GlcNAc_MurG"/>
</dbReference>
<comment type="catalytic activity">
    <reaction evidence="10">
        <text>di-trans,octa-cis-undecaprenyl diphospho-N-acetyl-alpha-D-muramoyl-L-alanyl-D-glutamyl-meso-2,6-diaminopimeloyl-D-alanyl-D-alanine + UDP-N-acetyl-alpha-D-glucosamine = di-trans,octa-cis-undecaprenyl diphospho-[N-acetyl-alpha-D-glucosaminyl-(1-&gt;4)]-N-acetyl-alpha-D-muramoyl-L-alanyl-D-glutamyl-meso-2,6-diaminopimeloyl-D-alanyl-D-alanine + UDP + H(+)</text>
        <dbReference type="Rhea" id="RHEA:31227"/>
        <dbReference type="ChEBI" id="CHEBI:15378"/>
        <dbReference type="ChEBI" id="CHEBI:57705"/>
        <dbReference type="ChEBI" id="CHEBI:58223"/>
        <dbReference type="ChEBI" id="CHEBI:61387"/>
        <dbReference type="ChEBI" id="CHEBI:61388"/>
        <dbReference type="EC" id="2.4.1.227"/>
    </reaction>
</comment>
<keyword evidence="3 10" id="KW-0328">Glycosyltransferase</keyword>
<evidence type="ECO:0000259" key="12">
    <source>
        <dbReference type="Pfam" id="PF03033"/>
    </source>
</evidence>
<keyword evidence="1 10" id="KW-1003">Cell membrane</keyword>
<gene>
    <name evidence="10" type="primary">murG</name>
    <name evidence="14" type="ORF">A2960_01180</name>
</gene>
<keyword evidence="6 10" id="KW-0573">Peptidoglycan synthesis</keyword>
<feature type="transmembrane region" description="Helical" evidence="11">
    <location>
        <begin position="75"/>
        <end position="94"/>
    </location>
</feature>
<dbReference type="EC" id="2.4.1.227" evidence="10"/>
<keyword evidence="8 10" id="KW-0131">Cell cycle</keyword>
<keyword evidence="11" id="KW-0812">Transmembrane</keyword>
<dbReference type="GO" id="GO:0050511">
    <property type="term" value="F:undecaprenyldiphospho-muramoylpentapeptide beta-N-acetylglucosaminyltransferase activity"/>
    <property type="evidence" value="ECO:0007669"/>
    <property type="project" value="UniProtKB-UniRule"/>
</dbReference>
<reference evidence="14 15" key="1">
    <citation type="journal article" date="2016" name="Nat. Commun.">
        <title>Thousands of microbial genomes shed light on interconnected biogeochemical processes in an aquifer system.</title>
        <authorList>
            <person name="Anantharaman K."/>
            <person name="Brown C.T."/>
            <person name="Hug L.A."/>
            <person name="Sharon I."/>
            <person name="Castelle C.J."/>
            <person name="Probst A.J."/>
            <person name="Thomas B.C."/>
            <person name="Singh A."/>
            <person name="Wilkins M.J."/>
            <person name="Karaoz U."/>
            <person name="Brodie E.L."/>
            <person name="Williams K.H."/>
            <person name="Hubbard S.S."/>
            <person name="Banfield J.F."/>
        </authorList>
    </citation>
    <scope>NUCLEOTIDE SEQUENCE [LARGE SCALE GENOMIC DNA]</scope>
</reference>
<dbReference type="GO" id="GO:0005975">
    <property type="term" value="P:carbohydrate metabolic process"/>
    <property type="evidence" value="ECO:0007669"/>
    <property type="project" value="InterPro"/>
</dbReference>